<sequence>MLSSQSISAGSERHRPPLNRRRDKPQLSCNLCRRRKLRCDRQQPCQTCSHRGLPCTYANNGPASAGIARHNASSRPQMNLQTRLSQLEDLVISIMDNSSPADENLLSNDLQGSSLDHPISRELAHKDQTTLIDNYENSSKTPESGSIRVSASESRYVGTGHWASILDSIAELKDHLEAEEETQTSSAASVSLSTTDDYMEMPLLYNNKPISIVDIVGSIPSKQIVDRYISYYFNSLDFASGAVHTGKFLREYERFWQSPSETPVMWLGLLYSIMCMAAMASNSLSRSETDDPTTSINHYREKTAQCLLMGRYANGGPYTWETLYQYVIIELSSRRDVASSIGILHGIAMNLILQMGYHRDPSHFPSISPFDGEIRRRSWVKSIEGDLQMAMRTGMPRRIVDGHWDTEEPRNLHDSDFDEDSKELPPSRPESEMTIVLQLIGRRRMLVAVGAAVDLSTSVKPVPYSEVLAVDRKIQEAEESLPAPLKIRSLEASITDPPQLIFQRFYLALMFRTGELMIHRKYLSVDTEKDSFSYSRKKCLDACLSILTIQHTLGEETAVGGLLHPVSSRLYLTGNHYFLTACMTLCVVVHRGLSSAGNDHAQAREEDIKNALKKSLNAWRQRESTSREAHIAAESISHILKKSVWMEEVPPSAEQPSLWDNVTEPELFGGLLWPEADTFIDAPFTMYGNEWDGGIFSWFADSSRGGI</sequence>
<keyword evidence="2" id="KW-1185">Reference proteome</keyword>
<dbReference type="EMBL" id="VUJX02000010">
    <property type="protein sequence ID" value="KAL0930850.1"/>
    <property type="molecule type" value="Genomic_DNA"/>
</dbReference>
<accession>A0ACC3YG60</accession>
<gene>
    <name evidence="1" type="ORF">CTRU02_213585</name>
</gene>
<reference evidence="1 2" key="1">
    <citation type="journal article" date="2020" name="Phytopathology">
        <title>Genome Sequence Resources of Colletotrichum truncatum, C. plurivorum, C. musicola, and C. sojae: Four Species Pathogenic to Soybean (Glycine max).</title>
        <authorList>
            <person name="Rogerio F."/>
            <person name="Boufleur T.R."/>
            <person name="Ciampi-Guillardi M."/>
            <person name="Sukno S.A."/>
            <person name="Thon M.R."/>
            <person name="Massola Junior N.S."/>
            <person name="Baroncelli R."/>
        </authorList>
    </citation>
    <scope>NUCLEOTIDE SEQUENCE [LARGE SCALE GENOMIC DNA]</scope>
    <source>
        <strain evidence="1 2">CMES1059</strain>
    </source>
</reference>
<evidence type="ECO:0000313" key="1">
    <source>
        <dbReference type="EMBL" id="KAL0930850.1"/>
    </source>
</evidence>
<organism evidence="1 2">
    <name type="scientific">Colletotrichum truncatum</name>
    <name type="common">Anthracnose fungus</name>
    <name type="synonym">Colletotrichum capsici</name>
    <dbReference type="NCBI Taxonomy" id="5467"/>
    <lineage>
        <taxon>Eukaryota</taxon>
        <taxon>Fungi</taxon>
        <taxon>Dikarya</taxon>
        <taxon>Ascomycota</taxon>
        <taxon>Pezizomycotina</taxon>
        <taxon>Sordariomycetes</taxon>
        <taxon>Hypocreomycetidae</taxon>
        <taxon>Glomerellales</taxon>
        <taxon>Glomerellaceae</taxon>
        <taxon>Colletotrichum</taxon>
        <taxon>Colletotrichum truncatum species complex</taxon>
    </lineage>
</organism>
<comment type="caution">
    <text evidence="1">The sequence shown here is derived from an EMBL/GenBank/DDBJ whole genome shotgun (WGS) entry which is preliminary data.</text>
</comment>
<evidence type="ECO:0000313" key="2">
    <source>
        <dbReference type="Proteomes" id="UP000805649"/>
    </source>
</evidence>
<dbReference type="Proteomes" id="UP000805649">
    <property type="component" value="Unassembled WGS sequence"/>
</dbReference>
<protein>
    <submittedName>
        <fullName evidence="1">Fungal specific transcription factor</fullName>
    </submittedName>
</protein>
<proteinExistence type="predicted"/>
<name>A0ACC3YG60_COLTU</name>